<protein>
    <submittedName>
        <fullName evidence="2">Uncharacterized protein</fullName>
    </submittedName>
</protein>
<gene>
    <name evidence="2" type="ORF">AVDCRST_MAG49-4163</name>
</gene>
<feature type="compositionally biased region" description="Basic residues" evidence="1">
    <location>
        <begin position="120"/>
        <end position="129"/>
    </location>
</feature>
<accession>A0A6J4VFC4</accession>
<feature type="compositionally biased region" description="Low complexity" evidence="1">
    <location>
        <begin position="24"/>
        <end position="38"/>
    </location>
</feature>
<feature type="compositionally biased region" description="Gly residues" evidence="1">
    <location>
        <begin position="90"/>
        <end position="104"/>
    </location>
</feature>
<dbReference type="AlphaFoldDB" id="A0A6J4VFC4"/>
<feature type="compositionally biased region" description="Basic and acidic residues" evidence="1">
    <location>
        <begin position="42"/>
        <end position="57"/>
    </location>
</feature>
<feature type="non-terminal residue" evidence="2">
    <location>
        <position position="1"/>
    </location>
</feature>
<proteinExistence type="predicted"/>
<name>A0A6J4VFC4_9BACT</name>
<sequence>GDDPDHDFRPGDHLRGAHARADPPRAAGAAEGALPGRPFQRPPDDHGQERDHRHRADPGAGRHRAAGRTRAARLGRRRAPDGRGRRRAGLLGGSLPGLAGGLPGDHGADGRGGDGDRAAVGHRHGRSRHGLPGDDGRRPRGPGRLPGDPDRDRDRRRRPGGSPPAPRPAGRALLRRQRHPAPATRRHDHVPRRRPGHHRTAHRRL</sequence>
<feature type="compositionally biased region" description="Basic and acidic residues" evidence="1">
    <location>
        <begin position="1"/>
        <end position="23"/>
    </location>
</feature>
<feature type="compositionally biased region" description="Basic residues" evidence="1">
    <location>
        <begin position="61"/>
        <end position="77"/>
    </location>
</feature>
<reference evidence="2" key="1">
    <citation type="submission" date="2020-02" db="EMBL/GenBank/DDBJ databases">
        <authorList>
            <person name="Meier V. D."/>
        </authorList>
    </citation>
    <scope>NUCLEOTIDE SEQUENCE</scope>
    <source>
        <strain evidence="2">AVDCRST_MAG49</strain>
    </source>
</reference>
<evidence type="ECO:0000313" key="2">
    <source>
        <dbReference type="EMBL" id="CAA9576228.1"/>
    </source>
</evidence>
<feature type="region of interest" description="Disordered" evidence="1">
    <location>
        <begin position="1"/>
        <end position="205"/>
    </location>
</feature>
<feature type="compositionally biased region" description="Basic and acidic residues" evidence="1">
    <location>
        <begin position="106"/>
        <end position="119"/>
    </location>
</feature>
<feature type="non-terminal residue" evidence="2">
    <location>
        <position position="205"/>
    </location>
</feature>
<feature type="compositionally biased region" description="Basic residues" evidence="1">
    <location>
        <begin position="173"/>
        <end position="205"/>
    </location>
</feature>
<evidence type="ECO:0000256" key="1">
    <source>
        <dbReference type="SAM" id="MobiDB-lite"/>
    </source>
</evidence>
<organism evidence="2">
    <name type="scientific">uncultured Thermomicrobiales bacterium</name>
    <dbReference type="NCBI Taxonomy" id="1645740"/>
    <lineage>
        <taxon>Bacteria</taxon>
        <taxon>Pseudomonadati</taxon>
        <taxon>Thermomicrobiota</taxon>
        <taxon>Thermomicrobia</taxon>
        <taxon>Thermomicrobiales</taxon>
        <taxon>environmental samples</taxon>
    </lineage>
</organism>
<dbReference type="EMBL" id="CADCWG010000304">
    <property type="protein sequence ID" value="CAA9576228.1"/>
    <property type="molecule type" value="Genomic_DNA"/>
</dbReference>